<evidence type="ECO:0000256" key="5">
    <source>
        <dbReference type="ARBA" id="ARBA00023004"/>
    </source>
</evidence>
<dbReference type="CDD" id="cd01335">
    <property type="entry name" value="Radical_SAM"/>
    <property type="match status" value="1"/>
</dbReference>
<keyword evidence="5" id="KW-0408">Iron</keyword>
<name>A0ABY8BQH5_AFICR</name>
<gene>
    <name evidence="8" type="ORF">AFIC_000239</name>
</gene>
<sequence length="215" mass="23177">MNAGSSAKRAPRSAELRVGGFVRLSTCDWPGELVATIFSQGCPWACSYCHNLHLIPPNAETDIAWQDVMSFLGSRRGLLDGVVFSGGEPTLQATLPEAMRAVRALGFRIGLHSAGPYPERLANVLPLIDWIGFDVKAAFDDYARITGVPGSGDKARESLRHVLASGVTCEIRTTVHTALLNPQQLAALASDLAAAGVVQHKIQPFRRFSNDDVVR</sequence>
<evidence type="ECO:0000259" key="7">
    <source>
        <dbReference type="PROSITE" id="PS51918"/>
    </source>
</evidence>
<dbReference type="PANTHER" id="PTHR30352">
    <property type="entry name" value="PYRUVATE FORMATE-LYASE-ACTIVATING ENZYME"/>
    <property type="match status" value="1"/>
</dbReference>
<evidence type="ECO:0000256" key="6">
    <source>
        <dbReference type="ARBA" id="ARBA00023014"/>
    </source>
</evidence>
<keyword evidence="3" id="KW-0949">S-adenosyl-L-methionine</keyword>
<feature type="domain" description="Radical SAM core" evidence="7">
    <location>
        <begin position="29"/>
        <end position="215"/>
    </location>
</feature>
<dbReference type="PROSITE" id="PS51918">
    <property type="entry name" value="RADICAL_SAM"/>
    <property type="match status" value="1"/>
</dbReference>
<keyword evidence="4" id="KW-0479">Metal-binding</keyword>
<dbReference type="SFLD" id="SFLDG01094">
    <property type="entry name" value="Uncharacterised_Radical_SAM_Su"/>
    <property type="match status" value="1"/>
</dbReference>
<dbReference type="Pfam" id="PF04055">
    <property type="entry name" value="Radical_SAM"/>
    <property type="match status" value="1"/>
</dbReference>
<evidence type="ECO:0000256" key="2">
    <source>
        <dbReference type="ARBA" id="ARBA00022485"/>
    </source>
</evidence>
<dbReference type="EMBL" id="CP113162">
    <property type="protein sequence ID" value="WEF51791.1"/>
    <property type="molecule type" value="Genomic_DNA"/>
</dbReference>
<keyword evidence="6" id="KW-0411">Iron-sulfur</keyword>
<dbReference type="RefSeq" id="WP_275247379.1">
    <property type="nucleotide sequence ID" value="NZ_BAABDX010000001.1"/>
</dbReference>
<dbReference type="Proteomes" id="UP001213907">
    <property type="component" value="Chromosome"/>
</dbReference>
<evidence type="ECO:0000256" key="1">
    <source>
        <dbReference type="ARBA" id="ARBA00001966"/>
    </source>
</evidence>
<proteinExistence type="predicted"/>
<reference evidence="8 9" key="1">
    <citation type="submission" date="2022-11" db="EMBL/GenBank/DDBJ databases">
        <authorList>
            <person name="Siebert D."/>
            <person name="Busche T."/>
            <person name="Saydam E."/>
            <person name="Kalinowski J."/>
            <person name="Ruckert C."/>
            <person name="Blombach B."/>
        </authorList>
    </citation>
    <scope>NUCLEOTIDE SEQUENCE [LARGE SCALE GENOMIC DNA]</scope>
    <source>
        <strain evidence="8 9">DSM 1083</strain>
    </source>
</reference>
<dbReference type="Gene3D" id="3.20.20.70">
    <property type="entry name" value="Aldolase class I"/>
    <property type="match status" value="1"/>
</dbReference>
<dbReference type="PANTHER" id="PTHR30352:SF13">
    <property type="entry name" value="GLYCYL-RADICAL ENZYME ACTIVATING ENZYME YJJW-RELATED"/>
    <property type="match status" value="1"/>
</dbReference>
<keyword evidence="2" id="KW-0004">4Fe-4S</keyword>
<dbReference type="InterPro" id="IPR012840">
    <property type="entry name" value="NrdG2"/>
</dbReference>
<evidence type="ECO:0000313" key="8">
    <source>
        <dbReference type="EMBL" id="WEF51791.1"/>
    </source>
</evidence>
<dbReference type="InterPro" id="IPR007197">
    <property type="entry name" value="rSAM"/>
</dbReference>
<organism evidence="8 9">
    <name type="scientific">Afipia carboxydohydrogena</name>
    <name type="common">Pseudomonas carboxydohydrogena</name>
    <dbReference type="NCBI Taxonomy" id="290"/>
    <lineage>
        <taxon>Bacteria</taxon>
        <taxon>Pseudomonadati</taxon>
        <taxon>Pseudomonadota</taxon>
        <taxon>Alphaproteobacteria</taxon>
        <taxon>Hyphomicrobiales</taxon>
        <taxon>Nitrobacteraceae</taxon>
        <taxon>Afipia</taxon>
    </lineage>
</organism>
<dbReference type="InterPro" id="IPR058240">
    <property type="entry name" value="rSAM_sf"/>
</dbReference>
<evidence type="ECO:0000256" key="4">
    <source>
        <dbReference type="ARBA" id="ARBA00022723"/>
    </source>
</evidence>
<evidence type="ECO:0000313" key="9">
    <source>
        <dbReference type="Proteomes" id="UP001213907"/>
    </source>
</evidence>
<dbReference type="InterPro" id="IPR013785">
    <property type="entry name" value="Aldolase_TIM"/>
</dbReference>
<keyword evidence="9" id="KW-1185">Reference proteome</keyword>
<accession>A0ABY8BQH5</accession>
<dbReference type="SUPFAM" id="SSF102114">
    <property type="entry name" value="Radical SAM enzymes"/>
    <property type="match status" value="1"/>
</dbReference>
<comment type="cofactor">
    <cofactor evidence="1">
        <name>[4Fe-4S] cluster</name>
        <dbReference type="ChEBI" id="CHEBI:49883"/>
    </cofactor>
</comment>
<dbReference type="SFLD" id="SFLDS00029">
    <property type="entry name" value="Radical_SAM"/>
    <property type="match status" value="1"/>
</dbReference>
<evidence type="ECO:0000256" key="3">
    <source>
        <dbReference type="ARBA" id="ARBA00022691"/>
    </source>
</evidence>
<protein>
    <submittedName>
        <fullName evidence="8">Anaerobic ribonucleoside-triphosphate reductase activating protein</fullName>
    </submittedName>
</protein>
<dbReference type="NCBIfam" id="TIGR02495">
    <property type="entry name" value="NrdG2"/>
    <property type="match status" value="1"/>
</dbReference>
<dbReference type="InterPro" id="IPR034457">
    <property type="entry name" value="Organic_radical-activating"/>
</dbReference>